<accession>A0A4Q1B564</accession>
<sequence length="145" mass="15629">MKKLLLNLSIAATTAFVFTACVSNAPTPESAAKVDEKLLCSVEKNGIEKVLATAKLYNKAAQEQGLEFRRLEVNNSNLIAAVEEGIKSGAKEVNPKTFKGKKSKTVLPLEFAATRACKFGIAALSQAYEAKSTWRTAIPGDGFKY</sequence>
<dbReference type="Proteomes" id="UP000289718">
    <property type="component" value="Unassembled WGS sequence"/>
</dbReference>
<organism evidence="2 3">
    <name type="scientific">Halarcobacter mediterraneus</name>
    <dbReference type="NCBI Taxonomy" id="2023153"/>
    <lineage>
        <taxon>Bacteria</taxon>
        <taxon>Pseudomonadati</taxon>
        <taxon>Campylobacterota</taxon>
        <taxon>Epsilonproteobacteria</taxon>
        <taxon>Campylobacterales</taxon>
        <taxon>Arcobacteraceae</taxon>
        <taxon>Halarcobacter</taxon>
    </lineage>
</organism>
<gene>
    <name evidence="2" type="ORF">CP965_02065</name>
</gene>
<reference evidence="2 3" key="1">
    <citation type="submission" date="2017-09" db="EMBL/GenBank/DDBJ databases">
        <title>Genomics of the genus Arcobacter.</title>
        <authorList>
            <person name="Perez-Cataluna A."/>
            <person name="Figueras M.J."/>
            <person name="Salas-Masso N."/>
        </authorList>
    </citation>
    <scope>NUCLEOTIDE SEQUENCE [LARGE SCALE GENOMIC DNA]</scope>
    <source>
        <strain evidence="2 3">F156-34</strain>
    </source>
</reference>
<proteinExistence type="predicted"/>
<evidence type="ECO:0008006" key="4">
    <source>
        <dbReference type="Google" id="ProtNLM"/>
    </source>
</evidence>
<feature type="signal peptide" evidence="1">
    <location>
        <begin position="1"/>
        <end position="19"/>
    </location>
</feature>
<evidence type="ECO:0000256" key="1">
    <source>
        <dbReference type="SAM" id="SignalP"/>
    </source>
</evidence>
<dbReference type="OrthoDB" id="5346316at2"/>
<dbReference type="AlphaFoldDB" id="A0A4Q1B564"/>
<name>A0A4Q1B564_9BACT</name>
<keyword evidence="1" id="KW-0732">Signal</keyword>
<dbReference type="PROSITE" id="PS51257">
    <property type="entry name" value="PROKAR_LIPOPROTEIN"/>
    <property type="match status" value="1"/>
</dbReference>
<evidence type="ECO:0000313" key="3">
    <source>
        <dbReference type="Proteomes" id="UP000289718"/>
    </source>
</evidence>
<feature type="chain" id="PRO_5020180741" description="Lipoprotein" evidence="1">
    <location>
        <begin position="20"/>
        <end position="145"/>
    </location>
</feature>
<dbReference type="EMBL" id="NXIE01000001">
    <property type="protein sequence ID" value="RXK14257.1"/>
    <property type="molecule type" value="Genomic_DNA"/>
</dbReference>
<evidence type="ECO:0000313" key="2">
    <source>
        <dbReference type="EMBL" id="RXK14257.1"/>
    </source>
</evidence>
<protein>
    <recommendedName>
        <fullName evidence="4">Lipoprotein</fullName>
    </recommendedName>
</protein>
<comment type="caution">
    <text evidence="2">The sequence shown here is derived from an EMBL/GenBank/DDBJ whole genome shotgun (WGS) entry which is preliminary data.</text>
</comment>
<keyword evidence="3" id="KW-1185">Reference proteome</keyword>
<dbReference type="RefSeq" id="WP_129060368.1">
    <property type="nucleotide sequence ID" value="NZ_NXIE01000001.1"/>
</dbReference>